<evidence type="ECO:0000313" key="4">
    <source>
        <dbReference type="Proteomes" id="UP000019364"/>
    </source>
</evidence>
<evidence type="ECO:0000256" key="1">
    <source>
        <dbReference type="SAM" id="Phobius"/>
    </source>
</evidence>
<keyword evidence="1" id="KW-0812">Transmembrane</keyword>
<feature type="domain" description="DUF4367" evidence="2">
    <location>
        <begin position="180"/>
        <end position="265"/>
    </location>
</feature>
<evidence type="ECO:0000259" key="2">
    <source>
        <dbReference type="Pfam" id="PF14285"/>
    </source>
</evidence>
<protein>
    <recommendedName>
        <fullName evidence="2">DUF4367 domain-containing protein</fullName>
    </recommendedName>
</protein>
<reference evidence="3 4" key="1">
    <citation type="journal article" date="2014" name="Genome Announc.">
        <title>Draft Genome Sequence of Paenibacillus pini JCM 16418T, Isolated from the Rhizosphere of Pine Tree.</title>
        <authorList>
            <person name="Yuki M."/>
            <person name="Oshima K."/>
            <person name="Suda W."/>
            <person name="Oshida Y."/>
            <person name="Kitamura K."/>
            <person name="Iida Y."/>
            <person name="Hattori M."/>
            <person name="Ohkuma M."/>
        </authorList>
    </citation>
    <scope>NUCLEOTIDE SEQUENCE [LARGE SCALE GENOMIC DNA]</scope>
    <source>
        <strain evidence="3 4">JCM 16418</strain>
    </source>
</reference>
<name>W7YIJ6_9BACL</name>
<keyword evidence="1" id="KW-0472">Membrane</keyword>
<keyword evidence="4" id="KW-1185">Reference proteome</keyword>
<dbReference type="STRING" id="1236976.JCM16418_1459"/>
<organism evidence="3 4">
    <name type="scientific">Paenibacillus pini JCM 16418</name>
    <dbReference type="NCBI Taxonomy" id="1236976"/>
    <lineage>
        <taxon>Bacteria</taxon>
        <taxon>Bacillati</taxon>
        <taxon>Bacillota</taxon>
        <taxon>Bacilli</taxon>
        <taxon>Bacillales</taxon>
        <taxon>Paenibacillaceae</taxon>
        <taxon>Paenibacillus</taxon>
    </lineage>
</organism>
<accession>W7YIJ6</accession>
<proteinExistence type="predicted"/>
<keyword evidence="1" id="KW-1133">Transmembrane helix</keyword>
<comment type="caution">
    <text evidence="3">The sequence shown here is derived from an EMBL/GenBank/DDBJ whole genome shotgun (WGS) entry which is preliminary data.</text>
</comment>
<dbReference type="InterPro" id="IPR025377">
    <property type="entry name" value="DUF4367"/>
</dbReference>
<dbReference type="eggNOG" id="ENOG50342A0">
    <property type="taxonomic scope" value="Bacteria"/>
</dbReference>
<evidence type="ECO:0000313" key="3">
    <source>
        <dbReference type="EMBL" id="GAF07443.1"/>
    </source>
</evidence>
<feature type="transmembrane region" description="Helical" evidence="1">
    <location>
        <begin position="55"/>
        <end position="75"/>
    </location>
</feature>
<dbReference type="Pfam" id="PF14285">
    <property type="entry name" value="DUF4367"/>
    <property type="match status" value="1"/>
</dbReference>
<dbReference type="AlphaFoldDB" id="W7YIJ6"/>
<dbReference type="EMBL" id="BAVZ01000003">
    <property type="protein sequence ID" value="GAF07443.1"/>
    <property type="molecule type" value="Genomic_DNA"/>
</dbReference>
<dbReference type="Proteomes" id="UP000019364">
    <property type="component" value="Unassembled WGS sequence"/>
</dbReference>
<gene>
    <name evidence="3" type="ORF">JCM16418_1459</name>
</gene>
<sequence length="268" mass="30289">MRNEKFEEWFDVAFERAVSSTSITSEDSKKASWNQLQSRIQEVQRVRKRRRHMQMASVVAASFIAGAIFFSPPTVTNAISPFYQKIVSWGDGVVNIFFGTRDLDIDINKAKTSPPPLGFLDNNNETMSDIGFESLINEENIVGSLDNINNKISFTLPTLSGIPLEYQFKDLYLSEPDSDRISNRISLVYTNSYKQFLTITIIKLTTTTNFSSMGTDQTETILLKNGNEAYYTAGATNEIIFLNNNLSIRILGIISKEEMLKLVESFLN</sequence>